<name>A0A0H3H4N8_KLEM8</name>
<proteinExistence type="predicted"/>
<feature type="signal peptide" evidence="1">
    <location>
        <begin position="1"/>
        <end position="19"/>
    </location>
</feature>
<feature type="chain" id="PRO_5002610816" evidence="1">
    <location>
        <begin position="20"/>
        <end position="103"/>
    </location>
</feature>
<evidence type="ECO:0000313" key="3">
    <source>
        <dbReference type="Proteomes" id="UP000007843"/>
    </source>
</evidence>
<reference evidence="2 3" key="1">
    <citation type="journal article" date="2012" name="J. Bacteriol.">
        <title>Complete genome sequence of Klebsiella oxytoca KCTC 1686, used in production of 2,3-butanediol.</title>
        <authorList>
            <person name="Shin S.H."/>
            <person name="Kim S."/>
            <person name="Kim J.Y."/>
            <person name="Lee S."/>
            <person name="Um Y."/>
            <person name="Oh M.K."/>
            <person name="Kim Y.R."/>
            <person name="Lee J."/>
            <person name="Yang K.S."/>
        </authorList>
    </citation>
    <scope>NUCLEOTIDE SEQUENCE [LARGE SCALE GENOMIC DNA]</scope>
    <source>
        <strain evidence="3">ATCC 8724 / DSM 4798 / JCM 20051 / NBRC 3318 / NRRL B-199 / KCTC 1686</strain>
    </source>
</reference>
<dbReference type="KEGG" id="kox:KOX_07825"/>
<keyword evidence="1" id="KW-0732">Signal</keyword>
<dbReference type="EMBL" id="CP003218">
    <property type="protein sequence ID" value="AEX03293.1"/>
    <property type="molecule type" value="Genomic_DNA"/>
</dbReference>
<evidence type="ECO:0000313" key="2">
    <source>
        <dbReference type="EMBL" id="AEX03293.1"/>
    </source>
</evidence>
<dbReference type="Proteomes" id="UP000007843">
    <property type="component" value="Chromosome"/>
</dbReference>
<dbReference type="RefSeq" id="WP_014227485.1">
    <property type="nucleotide sequence ID" value="NC_016612.1"/>
</dbReference>
<protein>
    <submittedName>
        <fullName evidence="2">Uncharacterized protein</fullName>
    </submittedName>
</protein>
<accession>A0A0H3H4N8</accession>
<dbReference type="HOGENOM" id="CLU_2260019_0_0_6"/>
<evidence type="ECO:0000256" key="1">
    <source>
        <dbReference type="SAM" id="SignalP"/>
    </source>
</evidence>
<dbReference type="AlphaFoldDB" id="A0A0H3H4N8"/>
<organism evidence="2 3">
    <name type="scientific">Klebsiella michiganensis (strain ATCC 8724 / DSM 4798 / JCM 20051 / NBRC 3318 / NRRL B-199 / KCTC 1686 / BUCSAV 143 / CCM 1901)</name>
    <dbReference type="NCBI Taxonomy" id="1006551"/>
    <lineage>
        <taxon>Bacteria</taxon>
        <taxon>Pseudomonadati</taxon>
        <taxon>Pseudomonadota</taxon>
        <taxon>Gammaproteobacteria</taxon>
        <taxon>Enterobacterales</taxon>
        <taxon>Enterobacteriaceae</taxon>
        <taxon>Klebsiella/Raoultella group</taxon>
        <taxon>Klebsiella</taxon>
    </lineage>
</organism>
<gene>
    <name evidence="2" type="ordered locus">KOX_07825</name>
</gene>
<sequence>MKIIPIIFLLTTFPAAALASEQDNAQACLSWGIGKMAQDPQSERFKDLTVTDITTERYDEKIGSQHIATQLTATLEKEGNPVGKMLCLLENERPLYVYFSDAR</sequence>